<dbReference type="Proteomes" id="UP000004277">
    <property type="component" value="Unassembled WGS sequence"/>
</dbReference>
<protein>
    <submittedName>
        <fullName evidence="1">Divalent metal cation transporter</fullName>
    </submittedName>
</protein>
<accession>A0ACD3SM90</accession>
<sequence length="422" mass="45947">MDVFHRARNLGDKLGAGLITGAADDDPSGIATYSQAGAQFGGGLLWTLILTTPLMIGIQMISARIGWVTGKGLAANILRVMPRWVGVALVMLLLLANTLNIAADIAAMSEAFQLIIGSEGHGYTLVFGLVCAILPVWLDFERMVRVLKWLTLALFAYVAVVLMLHVDWRQVGFESVHYLRVGGGDYWMMVVAVLGTTISPYLFFWQASQEAESRQKYNDAESLVRSDLFTREHLFRIKVDTTAGMIFSNLIAFCIIVAAAIAFHQRGIVDIETTRQAALALEPIAGQFAFTLFAFGIIGTGMLAVPVLAGSSAYAVAEVFDWRSGLDRSYAEARGFYGVLVSATIIGTLIDFTDLDPIKGLLWSAVVNGVIAVPIMVVMMLLGMNRHILGKAVLSLRHRVIGWVATLVMAFAVVAMVTQWLR</sequence>
<organism evidence="1 2">
    <name type="scientific">Imbroritus primus</name>
    <dbReference type="NCBI Taxonomy" id="3058603"/>
    <lineage>
        <taxon>Bacteria</taxon>
        <taxon>Pseudomonadati</taxon>
        <taxon>Pseudomonadota</taxon>
        <taxon>Betaproteobacteria</taxon>
        <taxon>Burkholderiales</taxon>
        <taxon>Burkholderiaceae</taxon>
        <taxon>Imbroritus</taxon>
    </lineage>
</organism>
<evidence type="ECO:0000313" key="1">
    <source>
        <dbReference type="EMBL" id="TMS57406.1"/>
    </source>
</evidence>
<dbReference type="EMBL" id="AKCV02000023">
    <property type="protein sequence ID" value="TMS57406.1"/>
    <property type="molecule type" value="Genomic_DNA"/>
</dbReference>
<gene>
    <name evidence="1" type="ORF">MW7_012430</name>
</gene>
<keyword evidence="2" id="KW-1185">Reference proteome</keyword>
<reference evidence="1" key="1">
    <citation type="submission" date="2019-05" db="EMBL/GenBank/DDBJ databases">
        <title>Revised genome assembly of Burkholderiaceae (previously Ralstonia) sp. PBA.</title>
        <authorList>
            <person name="Gan H.M."/>
        </authorList>
    </citation>
    <scope>NUCLEOTIDE SEQUENCE</scope>
    <source>
        <strain evidence="1">PBA</strain>
    </source>
</reference>
<name>A0ACD3SM90_9BURK</name>
<comment type="caution">
    <text evidence="1">The sequence shown here is derived from an EMBL/GenBank/DDBJ whole genome shotgun (WGS) entry which is preliminary data.</text>
</comment>
<evidence type="ECO:0000313" key="2">
    <source>
        <dbReference type="Proteomes" id="UP000004277"/>
    </source>
</evidence>
<proteinExistence type="predicted"/>